<evidence type="ECO:0000313" key="1">
    <source>
        <dbReference type="EMBL" id="AJP05786.1"/>
    </source>
</evidence>
<evidence type="ECO:0000313" key="2">
    <source>
        <dbReference type="Proteomes" id="UP000032234"/>
    </source>
</evidence>
<sequence length="159" mass="17729">MDSADPTGYRCEVLAEGTVCGTDREVRYVLGVFRTISPVLALRWLRGQARRIADGLDPDPGVSPWFYANACEANPIEDAPTRLRDWAADPDEERTAREHIKGGHPLSVTALDADCTYTLSVRPIRLPLQQYAEAPHEPLMHRIGGLAHPLYVLADDPWR</sequence>
<name>A0A0C5GMK3_9ACTN</name>
<dbReference type="EMBL" id="CP010849">
    <property type="protein sequence ID" value="AJP05786.1"/>
    <property type="molecule type" value="Genomic_DNA"/>
</dbReference>
<gene>
    <name evidence="1" type="ORF">TU94_20140</name>
</gene>
<accession>A0A0C5GMK3</accession>
<dbReference type="KEGG" id="scw:TU94_20140"/>
<reference evidence="1 2" key="1">
    <citation type="submission" date="2015-02" db="EMBL/GenBank/DDBJ databases">
        <title>Genome sequence of thermotolerant Streptomyces cyaneogriseus subsp. Noncyanogenus NMWT1, the producer of nematocidal antibiotics nemadectin.</title>
        <authorList>
            <person name="Wang H."/>
            <person name="Li C."/>
            <person name="Xiang W."/>
            <person name="Wang X."/>
        </authorList>
    </citation>
    <scope>NUCLEOTIDE SEQUENCE [LARGE SCALE GENOMIC DNA]</scope>
    <source>
        <strain evidence="1 2">NMWT 1</strain>
    </source>
</reference>
<dbReference type="AlphaFoldDB" id="A0A0C5GMK3"/>
<keyword evidence="2" id="KW-1185">Reference proteome</keyword>
<proteinExistence type="predicted"/>
<dbReference type="Proteomes" id="UP000032234">
    <property type="component" value="Chromosome"/>
</dbReference>
<dbReference type="PATRIC" id="fig|477245.3.peg.4247"/>
<protein>
    <submittedName>
        <fullName evidence="1">Uncharacterized protein</fullName>
    </submittedName>
</protein>
<dbReference type="HOGENOM" id="CLU_1659711_0_0_11"/>
<organism evidence="1 2">
    <name type="scientific">Streptomyces cyaneogriseus subsp. noncyanogenus</name>
    <dbReference type="NCBI Taxonomy" id="477245"/>
    <lineage>
        <taxon>Bacteria</taxon>
        <taxon>Bacillati</taxon>
        <taxon>Actinomycetota</taxon>
        <taxon>Actinomycetes</taxon>
        <taxon>Kitasatosporales</taxon>
        <taxon>Streptomycetaceae</taxon>
        <taxon>Streptomyces</taxon>
    </lineage>
</organism>
<dbReference type="STRING" id="477245.TU94_20140"/>